<geneLocation type="plasmid" evidence="1">
    <name>unnamed1</name>
</geneLocation>
<dbReference type="AlphaFoldDB" id="A0A4D6HRB3"/>
<reference evidence="1 2" key="1">
    <citation type="journal article" date="2019" name="Nat. Commun.">
        <title>A new type of DNA phosphorothioation-based antiviral system in archaea.</title>
        <authorList>
            <person name="Xiong L."/>
            <person name="Liu S."/>
            <person name="Chen S."/>
            <person name="Xiao Y."/>
            <person name="Zhu B."/>
            <person name="Gao Y."/>
            <person name="Zhang Y."/>
            <person name="Chen B."/>
            <person name="Luo J."/>
            <person name="Deng Z."/>
            <person name="Chen X."/>
            <person name="Wang L."/>
            <person name="Chen S."/>
        </authorList>
    </citation>
    <scope>NUCLEOTIDE SEQUENCE [LARGE SCALE GENOMIC DNA]</scope>
    <source>
        <strain evidence="1 2">JCM 10635</strain>
        <plasmid evidence="1 2">unnamed1</plasmid>
    </source>
</reference>
<keyword evidence="1" id="KW-0614">Plasmid</keyword>
<dbReference type="KEGG" id="nbg:DV706_18750"/>
<name>A0A4D6HRB3_9EURY</name>
<proteinExistence type="predicted"/>
<dbReference type="GeneID" id="39853319"/>
<gene>
    <name evidence="1" type="ORF">DV706_18750</name>
</gene>
<organism evidence="1 2">
    <name type="scientific">Natronorubrum bangense</name>
    <dbReference type="NCBI Taxonomy" id="61858"/>
    <lineage>
        <taxon>Archaea</taxon>
        <taxon>Methanobacteriati</taxon>
        <taxon>Methanobacteriota</taxon>
        <taxon>Stenosarchaea group</taxon>
        <taxon>Halobacteria</taxon>
        <taxon>Halobacteriales</taxon>
        <taxon>Natrialbaceae</taxon>
        <taxon>Natronorubrum</taxon>
    </lineage>
</organism>
<dbReference type="RefSeq" id="WP_006067035.1">
    <property type="nucleotide sequence ID" value="NZ_CP031306.1"/>
</dbReference>
<dbReference type="EMBL" id="CP031306">
    <property type="protein sequence ID" value="QCC56539.1"/>
    <property type="molecule type" value="Genomic_DNA"/>
</dbReference>
<evidence type="ECO:0000313" key="2">
    <source>
        <dbReference type="Proteomes" id="UP000296822"/>
    </source>
</evidence>
<evidence type="ECO:0000313" key="1">
    <source>
        <dbReference type="EMBL" id="QCC56539.1"/>
    </source>
</evidence>
<accession>A0A4D6HRB3</accession>
<protein>
    <recommendedName>
        <fullName evidence="3">DUF2171 domain-containing protein</fullName>
    </recommendedName>
</protein>
<evidence type="ECO:0008006" key="3">
    <source>
        <dbReference type="Google" id="ProtNLM"/>
    </source>
</evidence>
<dbReference type="Proteomes" id="UP000296822">
    <property type="component" value="Plasmid unnamed1"/>
</dbReference>
<sequence length="66" mass="7396">MEDLSTVEVGDTVEDLQDDNGKYRVVEKETSSVGKINAVIVERIDGEGEGKRLRIPQTEWSDTWTA</sequence>